<dbReference type="CDD" id="cd12148">
    <property type="entry name" value="fungal_TF_MHR"/>
    <property type="match status" value="1"/>
</dbReference>
<name>A0A8T9CPH9_9HELO</name>
<accession>A0A8T9CPH9</accession>
<proteinExistence type="predicted"/>
<dbReference type="PANTHER" id="PTHR46910">
    <property type="entry name" value="TRANSCRIPTION FACTOR PDR1"/>
    <property type="match status" value="1"/>
</dbReference>
<reference evidence="4 5" key="1">
    <citation type="submission" date="2018-05" db="EMBL/GenBank/DDBJ databases">
        <title>Genome sequencing and assembly of the regulated plant pathogen Lachnellula willkommii and related sister species for the development of diagnostic species identification markers.</title>
        <authorList>
            <person name="Giroux E."/>
            <person name="Bilodeau G."/>
        </authorList>
    </citation>
    <scope>NUCLEOTIDE SEQUENCE [LARGE SCALE GENOMIC DNA]</scope>
    <source>
        <strain evidence="4 5">CBS 268.59</strain>
    </source>
</reference>
<evidence type="ECO:0000256" key="2">
    <source>
        <dbReference type="SAM" id="MobiDB-lite"/>
    </source>
</evidence>
<gene>
    <name evidence="4" type="ORF">LSUE1_G002752</name>
</gene>
<dbReference type="GO" id="GO:0003677">
    <property type="term" value="F:DNA binding"/>
    <property type="evidence" value="ECO:0007669"/>
    <property type="project" value="InterPro"/>
</dbReference>
<dbReference type="EMBL" id="QGMK01000073">
    <property type="protein sequence ID" value="TVY84563.1"/>
    <property type="molecule type" value="Genomic_DNA"/>
</dbReference>
<dbReference type="InterPro" id="IPR007219">
    <property type="entry name" value="XnlR_reg_dom"/>
</dbReference>
<dbReference type="GO" id="GO:0003700">
    <property type="term" value="F:DNA-binding transcription factor activity"/>
    <property type="evidence" value="ECO:0007669"/>
    <property type="project" value="InterPro"/>
</dbReference>
<keyword evidence="5" id="KW-1185">Reference proteome</keyword>
<dbReference type="OrthoDB" id="39175at2759"/>
<evidence type="ECO:0000313" key="4">
    <source>
        <dbReference type="EMBL" id="TVY84563.1"/>
    </source>
</evidence>
<dbReference type="Proteomes" id="UP000469558">
    <property type="component" value="Unassembled WGS sequence"/>
</dbReference>
<dbReference type="GO" id="GO:0006351">
    <property type="term" value="P:DNA-templated transcription"/>
    <property type="evidence" value="ECO:0007669"/>
    <property type="project" value="InterPro"/>
</dbReference>
<evidence type="ECO:0000313" key="5">
    <source>
        <dbReference type="Proteomes" id="UP000469558"/>
    </source>
</evidence>
<protein>
    <submittedName>
        <fullName evidence="4">Putative transcriptional regulatory protein</fullName>
    </submittedName>
</protein>
<keyword evidence="1" id="KW-0539">Nucleus</keyword>
<feature type="domain" description="Xylanolytic transcriptional activator regulatory" evidence="3">
    <location>
        <begin position="324"/>
        <end position="398"/>
    </location>
</feature>
<dbReference type="GO" id="GO:0008270">
    <property type="term" value="F:zinc ion binding"/>
    <property type="evidence" value="ECO:0007669"/>
    <property type="project" value="InterPro"/>
</dbReference>
<evidence type="ECO:0000256" key="1">
    <source>
        <dbReference type="ARBA" id="ARBA00023242"/>
    </source>
</evidence>
<organism evidence="4 5">
    <name type="scientific">Lachnellula suecica</name>
    <dbReference type="NCBI Taxonomy" id="602035"/>
    <lineage>
        <taxon>Eukaryota</taxon>
        <taxon>Fungi</taxon>
        <taxon>Dikarya</taxon>
        <taxon>Ascomycota</taxon>
        <taxon>Pezizomycotina</taxon>
        <taxon>Leotiomycetes</taxon>
        <taxon>Helotiales</taxon>
        <taxon>Lachnaceae</taxon>
        <taxon>Lachnellula</taxon>
    </lineage>
</organism>
<feature type="region of interest" description="Disordered" evidence="2">
    <location>
        <begin position="44"/>
        <end position="102"/>
    </location>
</feature>
<evidence type="ECO:0000259" key="3">
    <source>
        <dbReference type="SMART" id="SM00906"/>
    </source>
</evidence>
<comment type="caution">
    <text evidence="4">The sequence shown here is derived from an EMBL/GenBank/DDBJ whole genome shotgun (WGS) entry which is preliminary data.</text>
</comment>
<dbReference type="PANTHER" id="PTHR46910:SF25">
    <property type="entry name" value="ABC-TRANSPORTER-REGULATING TRANSCRIPTION FACTOR"/>
    <property type="match status" value="1"/>
</dbReference>
<dbReference type="InterPro" id="IPR050987">
    <property type="entry name" value="AtrR-like"/>
</dbReference>
<sequence>METLLHSTTVPVPRHDDSVSAHDRRAIITPTSSVGSFLQDVSIPQVRKESRGSVDGSRQAAPSLRENWDCSESQSHFEGNYWQDEPQSMDATNRESPRIMSPPHVDYSLLARPVRSQAEDSYCTPNDKEEIAISPEKSQYLLTHAGPTSWITICSPPGLRWVSDRLGTHDFTESAKGLTSSWSRRLKFRWNRNRQSAPEPDAQTAWKYTKGKYFEDSFEAIYGVVYRPEFEARLFQHFQDDAISDDDPSWYALRNVVYATGCRTFLAKQNLVSWAEAQAQSWQYFENALSVQVELMYTPTGLLAVRALAAMNLHLEGAGNPALESMMSASTVRLAQTKGLHRQPASTWNLSESEVLHRNWLFWAIYACEKQISHRSGRPSMIDDDDISCQVPKSIVHGSTINLEILTHIVTHAQIASRICKRLLSVASFQKTPTALLETVSDLNLQLQCWRESLNSSLQPNIPINRSELLSTRELNAIIYLHFAYYGSLTAIHTIFFYPWISAICGVDPRIATLREQIAVSTNIVADAARSIIQMTRHMRVDAASPQWLVFYYPMVGLINLFLCILKHPSLSTAVSDVAILDIGVGHFGHLEVATCSELSYPFTREVAALAYKCVGNAKLQGLGLNTRPIMPADKGAQLSTMELSNISVSQEMGVSDADCFDMEFWNSLDSIDIPGEGDMIYLPT</sequence>
<dbReference type="SMART" id="SM00906">
    <property type="entry name" value="Fungal_trans"/>
    <property type="match status" value="1"/>
</dbReference>
<dbReference type="AlphaFoldDB" id="A0A8T9CPH9"/>
<dbReference type="Pfam" id="PF04082">
    <property type="entry name" value="Fungal_trans"/>
    <property type="match status" value="1"/>
</dbReference>